<accession>A0A8T2XFX7</accession>
<reference evidence="1" key="1">
    <citation type="journal article" date="2021" name="J. Hered.">
        <title>Genome Assembly of Salicaceae Populus deltoides (Eastern Cottonwood) I-69 Based on Nanopore Sequencing and Hi-C Technologies.</title>
        <authorList>
            <person name="Bai S."/>
            <person name="Wu H."/>
            <person name="Zhang J."/>
            <person name="Pan Z."/>
            <person name="Zhao W."/>
            <person name="Li Z."/>
            <person name="Tong C."/>
        </authorList>
    </citation>
    <scope>NUCLEOTIDE SEQUENCE</scope>
    <source>
        <tissue evidence="1">Leaf</tissue>
    </source>
</reference>
<dbReference type="SUPFAM" id="SSF53474">
    <property type="entry name" value="alpha/beta-Hydrolases"/>
    <property type="match status" value="1"/>
</dbReference>
<name>A0A8T2XFX7_POPDE</name>
<dbReference type="Gene3D" id="3.40.50.1820">
    <property type="entry name" value="alpha/beta hydrolase"/>
    <property type="match status" value="1"/>
</dbReference>
<organism evidence="1 2">
    <name type="scientific">Populus deltoides</name>
    <name type="common">Eastern poplar</name>
    <name type="synonym">Eastern cottonwood</name>
    <dbReference type="NCBI Taxonomy" id="3696"/>
    <lineage>
        <taxon>Eukaryota</taxon>
        <taxon>Viridiplantae</taxon>
        <taxon>Streptophyta</taxon>
        <taxon>Embryophyta</taxon>
        <taxon>Tracheophyta</taxon>
        <taxon>Spermatophyta</taxon>
        <taxon>Magnoliopsida</taxon>
        <taxon>eudicotyledons</taxon>
        <taxon>Gunneridae</taxon>
        <taxon>Pentapetalae</taxon>
        <taxon>rosids</taxon>
        <taxon>fabids</taxon>
        <taxon>Malpighiales</taxon>
        <taxon>Salicaceae</taxon>
        <taxon>Saliceae</taxon>
        <taxon>Populus</taxon>
    </lineage>
</organism>
<keyword evidence="2" id="KW-1185">Reference proteome</keyword>
<evidence type="ECO:0000313" key="2">
    <source>
        <dbReference type="Proteomes" id="UP000807159"/>
    </source>
</evidence>
<dbReference type="InterPro" id="IPR029058">
    <property type="entry name" value="AB_hydrolase_fold"/>
</dbReference>
<comment type="caution">
    <text evidence="1">The sequence shown here is derived from an EMBL/GenBank/DDBJ whole genome shotgun (WGS) entry which is preliminary data.</text>
</comment>
<dbReference type="EMBL" id="JACEGQ020000013">
    <property type="protein sequence ID" value="KAH8491283.1"/>
    <property type="molecule type" value="Genomic_DNA"/>
</dbReference>
<sequence>MNLGVEDLARLGCKRMLIFVVEEDYLTIATKNYYEKLKMSGWKEIVKLVENEKEDHCFHLLDLDGDKAQEMRHKFVSFLKQDQFNLKQDLAKFVLFDSDKA</sequence>
<evidence type="ECO:0000313" key="1">
    <source>
        <dbReference type="EMBL" id="KAH8491283.1"/>
    </source>
</evidence>
<proteinExistence type="predicted"/>
<dbReference type="Proteomes" id="UP000807159">
    <property type="component" value="Chromosome 13"/>
</dbReference>
<dbReference type="AlphaFoldDB" id="A0A8T2XFX7"/>
<protein>
    <submittedName>
        <fullName evidence="1">Uncharacterized protein</fullName>
    </submittedName>
</protein>
<gene>
    <name evidence="1" type="ORF">H0E87_023440</name>
</gene>